<dbReference type="PROSITE" id="PS50901">
    <property type="entry name" value="FTSK"/>
    <property type="match status" value="1"/>
</dbReference>
<comment type="caution">
    <text evidence="6">The sequence shown here is derived from an EMBL/GenBank/DDBJ whole genome shotgun (WGS) entry which is preliminary data.</text>
</comment>
<evidence type="ECO:0000256" key="1">
    <source>
        <dbReference type="ARBA" id="ARBA00022741"/>
    </source>
</evidence>
<keyword evidence="7" id="KW-1185">Reference proteome</keyword>
<dbReference type="PANTHER" id="PTHR22683">
    <property type="entry name" value="SPORULATION PROTEIN RELATED"/>
    <property type="match status" value="1"/>
</dbReference>
<feature type="domain" description="FtsK" evidence="5">
    <location>
        <begin position="150"/>
        <end position="334"/>
    </location>
</feature>
<dbReference type="Pfam" id="PF01580">
    <property type="entry name" value="FtsK_SpoIIIE"/>
    <property type="match status" value="1"/>
</dbReference>
<feature type="binding site" evidence="3">
    <location>
        <begin position="168"/>
        <end position="175"/>
    </location>
    <ligand>
        <name>ATP</name>
        <dbReference type="ChEBI" id="CHEBI:30616"/>
    </ligand>
</feature>
<dbReference type="Gene3D" id="3.40.50.300">
    <property type="entry name" value="P-loop containing nucleotide triphosphate hydrolases"/>
    <property type="match status" value="1"/>
</dbReference>
<dbReference type="InterPro" id="IPR027417">
    <property type="entry name" value="P-loop_NTPase"/>
</dbReference>
<dbReference type="PANTHER" id="PTHR22683:SF1">
    <property type="entry name" value="TYPE VII SECRETION SYSTEM PROTEIN ESSC"/>
    <property type="match status" value="1"/>
</dbReference>
<dbReference type="SUPFAM" id="SSF52540">
    <property type="entry name" value="P-loop containing nucleoside triphosphate hydrolases"/>
    <property type="match status" value="1"/>
</dbReference>
<feature type="compositionally biased region" description="Basic and acidic residues" evidence="4">
    <location>
        <begin position="379"/>
        <end position="390"/>
    </location>
</feature>
<keyword evidence="2 3" id="KW-0067">ATP-binding</keyword>
<protein>
    <submittedName>
        <fullName evidence="6">S-DNA-T family DNA segregation ATPase FtsK/SpoIIIE</fullName>
    </submittedName>
</protein>
<reference evidence="6 7" key="1">
    <citation type="submission" date="2021-03" db="EMBL/GenBank/DDBJ databases">
        <title>Genomic Encyclopedia of Type Strains, Phase IV (KMG-IV): sequencing the most valuable type-strain genomes for metagenomic binning, comparative biology and taxonomic classification.</title>
        <authorList>
            <person name="Goeker M."/>
        </authorList>
    </citation>
    <scope>NUCLEOTIDE SEQUENCE [LARGE SCALE GENOMIC DNA]</scope>
    <source>
        <strain evidence="6 7">DSM 24738</strain>
    </source>
</reference>
<dbReference type="Proteomes" id="UP001519343">
    <property type="component" value="Unassembled WGS sequence"/>
</dbReference>
<evidence type="ECO:0000259" key="5">
    <source>
        <dbReference type="PROSITE" id="PS50901"/>
    </source>
</evidence>
<evidence type="ECO:0000256" key="4">
    <source>
        <dbReference type="SAM" id="MobiDB-lite"/>
    </source>
</evidence>
<sequence length="401" mass="44782">MEPLSFVAAHGLKMIGGYVVGHLAWKLYPRKENFKELMRITFIRSGLFVRVTKGKYVYEQTPKLISFRQESWGFTFKYRLIPGLSPSQFISKSEEIGTAFNGESIIYGIGNELVVEILRLSLPDLEYWSIEKIKDKADGMSIPIPLGITRKGFEVIDLVKAPHGMVGGQSGSGKSVFVRGVLTTLAVLKTPQQLTMTLIDLKHGVELGMFKHLPHVIGFARKPSEVMEVLGKVNAMMDERGELFEKAGVNEIALYNKFPDVEKLPYHLVLVDELAELDNKALDIIDRIARLARFTGIHMLLATQRPDKDVMPGGIKANIPLAIAFKCKNDVNSKILLDHGGAAHLPPIKGRAIVQYNGERQAQSLLLEEHIAKAIIQPLERKEETSDGTKRKGNPSTHYYI</sequence>
<feature type="region of interest" description="Disordered" evidence="4">
    <location>
        <begin position="379"/>
        <end position="401"/>
    </location>
</feature>
<accession>A0ABS4GXN9</accession>
<evidence type="ECO:0000256" key="3">
    <source>
        <dbReference type="PROSITE-ProRule" id="PRU00289"/>
    </source>
</evidence>
<proteinExistence type="predicted"/>
<dbReference type="InterPro" id="IPR050206">
    <property type="entry name" value="FtsK/SpoIIIE/SftA"/>
</dbReference>
<dbReference type="RefSeq" id="WP_209813001.1">
    <property type="nucleotide sequence ID" value="NZ_JAGGKT010000036.1"/>
</dbReference>
<evidence type="ECO:0000256" key="2">
    <source>
        <dbReference type="ARBA" id="ARBA00022840"/>
    </source>
</evidence>
<evidence type="ECO:0000313" key="7">
    <source>
        <dbReference type="Proteomes" id="UP001519343"/>
    </source>
</evidence>
<dbReference type="InterPro" id="IPR002543">
    <property type="entry name" value="FtsK_dom"/>
</dbReference>
<dbReference type="EMBL" id="JAGGKT010000036">
    <property type="protein sequence ID" value="MBP1935040.1"/>
    <property type="molecule type" value="Genomic_DNA"/>
</dbReference>
<name>A0ABS4GXN9_9BACL</name>
<evidence type="ECO:0000313" key="6">
    <source>
        <dbReference type="EMBL" id="MBP1935040.1"/>
    </source>
</evidence>
<keyword evidence="1 3" id="KW-0547">Nucleotide-binding</keyword>
<organism evidence="6 7">
    <name type="scientific">Ammoniphilus resinae</name>
    <dbReference type="NCBI Taxonomy" id="861532"/>
    <lineage>
        <taxon>Bacteria</taxon>
        <taxon>Bacillati</taxon>
        <taxon>Bacillota</taxon>
        <taxon>Bacilli</taxon>
        <taxon>Bacillales</taxon>
        <taxon>Paenibacillaceae</taxon>
        <taxon>Aneurinibacillus group</taxon>
        <taxon>Ammoniphilus</taxon>
    </lineage>
</organism>
<gene>
    <name evidence="6" type="ORF">J2Z37_005060</name>
</gene>